<dbReference type="PRINTS" id="PR01415">
    <property type="entry name" value="ANKYRIN"/>
</dbReference>
<dbReference type="SMART" id="SM00248">
    <property type="entry name" value="ANK"/>
    <property type="match status" value="5"/>
</dbReference>
<evidence type="ECO:0000256" key="3">
    <source>
        <dbReference type="PROSITE-ProRule" id="PRU00023"/>
    </source>
</evidence>
<sequence length="417" mass="45467">MWHPTSETSRMRERVTEDVNEQRKDGSGDSAAGNIDSGFLSSGNIQFSGEIREPAVALKRQDGSSEGERGTATTTATIVREPMRAVDSGVDLHLSESLSQLSLNPLAAKGDRIQAEPTDLELLPVSADPTADDAVGSRGRNDSDVWRAMIHEEPWQLYYAQDSDGDTQLHIAIVQGFAEAALSLIRIAPDPCLLNILNDDWQSPLHLAVLTHQPMIVRRLVLAGADPSLRDFRGNTALHLTCANGDFACAKALTDPLSPMERNELTPNRKVPALPQNLEQRNYNGEMCLHIAASNGRVDLVRLLLRLGADLEAREALAGKTALYLAMERGCRSVIAFLLQECKPCLDTRTYAGTTAYQLALCIDSHLARELVRLGAKPQPLPESDSENSEDEDVVLSSPSNYMPAIIQMQNAVGVRV</sequence>
<dbReference type="GO" id="GO:0051059">
    <property type="term" value="F:NF-kappaB binding"/>
    <property type="evidence" value="ECO:0007669"/>
    <property type="project" value="TreeGrafter"/>
</dbReference>
<evidence type="ECO:0000256" key="1">
    <source>
        <dbReference type="ARBA" id="ARBA00022737"/>
    </source>
</evidence>
<evidence type="ECO:0000313" key="6">
    <source>
        <dbReference type="Proteomes" id="UP000279307"/>
    </source>
</evidence>
<evidence type="ECO:0000256" key="4">
    <source>
        <dbReference type="SAM" id="MobiDB-lite"/>
    </source>
</evidence>
<organism evidence="5 6">
    <name type="scientific">Ooceraea biroi</name>
    <name type="common">Clonal raider ant</name>
    <name type="synonym">Cerapachys biroi</name>
    <dbReference type="NCBI Taxonomy" id="2015173"/>
    <lineage>
        <taxon>Eukaryota</taxon>
        <taxon>Metazoa</taxon>
        <taxon>Ecdysozoa</taxon>
        <taxon>Arthropoda</taxon>
        <taxon>Hexapoda</taxon>
        <taxon>Insecta</taxon>
        <taxon>Pterygota</taxon>
        <taxon>Neoptera</taxon>
        <taxon>Endopterygota</taxon>
        <taxon>Hymenoptera</taxon>
        <taxon>Apocrita</taxon>
        <taxon>Aculeata</taxon>
        <taxon>Formicoidea</taxon>
        <taxon>Formicidae</taxon>
        <taxon>Dorylinae</taxon>
        <taxon>Ooceraea</taxon>
    </lineage>
</organism>
<dbReference type="InterPro" id="IPR051070">
    <property type="entry name" value="NF-kappa-B_inhibitor"/>
</dbReference>
<feature type="region of interest" description="Disordered" evidence="4">
    <location>
        <begin position="56"/>
        <end position="76"/>
    </location>
</feature>
<dbReference type="InterPro" id="IPR036770">
    <property type="entry name" value="Ankyrin_rpt-contain_sf"/>
</dbReference>
<dbReference type="PANTHER" id="PTHR46680">
    <property type="entry name" value="NF-KAPPA-B INHIBITOR ALPHA"/>
    <property type="match status" value="1"/>
</dbReference>
<dbReference type="OrthoDB" id="20727at2759"/>
<dbReference type="PANTHER" id="PTHR46680:SF3">
    <property type="entry name" value="NF-KAPPA-B INHIBITOR CACTUS"/>
    <property type="match status" value="1"/>
</dbReference>
<dbReference type="InterPro" id="IPR002110">
    <property type="entry name" value="Ankyrin_rpt"/>
</dbReference>
<keyword evidence="2 3" id="KW-0040">ANK repeat</keyword>
<accession>A0A3L8DRG9</accession>
<feature type="compositionally biased region" description="Basic and acidic residues" evidence="4">
    <location>
        <begin position="9"/>
        <end position="27"/>
    </location>
</feature>
<gene>
    <name evidence="5" type="ORF">DMN91_005313</name>
</gene>
<evidence type="ECO:0000256" key="2">
    <source>
        <dbReference type="ARBA" id="ARBA00023043"/>
    </source>
</evidence>
<feature type="region of interest" description="Disordered" evidence="4">
    <location>
        <begin position="1"/>
        <end position="38"/>
    </location>
</feature>
<dbReference type="AlphaFoldDB" id="A0A3L8DRG9"/>
<dbReference type="GO" id="GO:0071356">
    <property type="term" value="P:cellular response to tumor necrosis factor"/>
    <property type="evidence" value="ECO:0007669"/>
    <property type="project" value="TreeGrafter"/>
</dbReference>
<reference evidence="5 6" key="1">
    <citation type="journal article" date="2018" name="Genome Res.">
        <title>The genomic architecture and molecular evolution of ant odorant receptors.</title>
        <authorList>
            <person name="McKenzie S.K."/>
            <person name="Kronauer D.J.C."/>
        </authorList>
    </citation>
    <scope>NUCLEOTIDE SEQUENCE [LARGE SCALE GENOMIC DNA]</scope>
    <source>
        <strain evidence="5">Clonal line C1</strain>
    </source>
</reference>
<dbReference type="SUPFAM" id="SSF48403">
    <property type="entry name" value="Ankyrin repeat"/>
    <property type="match status" value="1"/>
</dbReference>
<dbReference type="PROSITE" id="PS50297">
    <property type="entry name" value="ANK_REP_REGION"/>
    <property type="match status" value="2"/>
</dbReference>
<evidence type="ECO:0000313" key="5">
    <source>
        <dbReference type="EMBL" id="RLU23035.1"/>
    </source>
</evidence>
<dbReference type="Pfam" id="PF12796">
    <property type="entry name" value="Ank_2"/>
    <property type="match status" value="1"/>
</dbReference>
<proteinExistence type="predicted"/>
<dbReference type="Proteomes" id="UP000279307">
    <property type="component" value="Chromosome 5"/>
</dbReference>
<comment type="caution">
    <text evidence="5">The sequence shown here is derived from an EMBL/GenBank/DDBJ whole genome shotgun (WGS) entry which is preliminary data.</text>
</comment>
<protein>
    <submittedName>
        <fullName evidence="5">Uncharacterized protein</fullName>
    </submittedName>
</protein>
<dbReference type="GO" id="GO:0005829">
    <property type="term" value="C:cytosol"/>
    <property type="evidence" value="ECO:0007669"/>
    <property type="project" value="TreeGrafter"/>
</dbReference>
<feature type="repeat" description="ANK" evidence="3">
    <location>
        <begin position="200"/>
        <end position="232"/>
    </location>
</feature>
<dbReference type="EMBL" id="QOIP01000005">
    <property type="protein sequence ID" value="RLU23035.1"/>
    <property type="molecule type" value="Genomic_DNA"/>
</dbReference>
<name>A0A3L8DRG9_OOCBI</name>
<feature type="compositionally biased region" description="Basic and acidic residues" evidence="4">
    <location>
        <begin position="59"/>
        <end position="69"/>
    </location>
</feature>
<feature type="repeat" description="ANK" evidence="3">
    <location>
        <begin position="284"/>
        <end position="316"/>
    </location>
</feature>
<dbReference type="PROSITE" id="PS50088">
    <property type="entry name" value="ANK_REPEAT"/>
    <property type="match status" value="2"/>
</dbReference>
<dbReference type="Gene3D" id="1.25.40.20">
    <property type="entry name" value="Ankyrin repeat-containing domain"/>
    <property type="match status" value="1"/>
</dbReference>
<keyword evidence="1" id="KW-0677">Repeat</keyword>